<protein>
    <submittedName>
        <fullName evidence="3">Transposase</fullName>
    </submittedName>
</protein>
<feature type="region of interest" description="Disordered" evidence="1">
    <location>
        <begin position="70"/>
        <end position="90"/>
    </location>
</feature>
<evidence type="ECO:0000313" key="2">
    <source>
        <dbReference type="Proteomes" id="UP000095287"/>
    </source>
</evidence>
<proteinExistence type="predicted"/>
<organism evidence="2 3">
    <name type="scientific">Steinernema glaseri</name>
    <dbReference type="NCBI Taxonomy" id="37863"/>
    <lineage>
        <taxon>Eukaryota</taxon>
        <taxon>Metazoa</taxon>
        <taxon>Ecdysozoa</taxon>
        <taxon>Nematoda</taxon>
        <taxon>Chromadorea</taxon>
        <taxon>Rhabditida</taxon>
        <taxon>Tylenchina</taxon>
        <taxon>Panagrolaimomorpha</taxon>
        <taxon>Strongyloidoidea</taxon>
        <taxon>Steinernematidae</taxon>
        <taxon>Steinernema</taxon>
    </lineage>
</organism>
<sequence>MTSERAPGSTPNNNLRQVDPLPPKAVIDRTSPVYGITRQARSMRDEAPGGFLRDAFWVGDVTVERVLQCGDAAPDLGQGSRGRDRDSRGS</sequence>
<evidence type="ECO:0000256" key="1">
    <source>
        <dbReference type="SAM" id="MobiDB-lite"/>
    </source>
</evidence>
<dbReference type="Proteomes" id="UP000095287">
    <property type="component" value="Unplaced"/>
</dbReference>
<feature type="region of interest" description="Disordered" evidence="1">
    <location>
        <begin position="1"/>
        <end position="32"/>
    </location>
</feature>
<accession>A0A1I8ASU0</accession>
<dbReference type="WBParaSite" id="L893_g8814.t1">
    <property type="protein sequence ID" value="L893_g8814.t1"/>
    <property type="gene ID" value="L893_g8814"/>
</dbReference>
<evidence type="ECO:0000313" key="3">
    <source>
        <dbReference type="WBParaSite" id="L893_g8814.t1"/>
    </source>
</evidence>
<name>A0A1I8ASU0_9BILA</name>
<feature type="compositionally biased region" description="Basic and acidic residues" evidence="1">
    <location>
        <begin position="81"/>
        <end position="90"/>
    </location>
</feature>
<feature type="compositionally biased region" description="Polar residues" evidence="1">
    <location>
        <begin position="1"/>
        <end position="16"/>
    </location>
</feature>
<keyword evidence="2" id="KW-1185">Reference proteome</keyword>
<dbReference type="AlphaFoldDB" id="A0A1I8ASU0"/>
<reference evidence="3" key="1">
    <citation type="submission" date="2016-11" db="UniProtKB">
        <authorList>
            <consortium name="WormBaseParasite"/>
        </authorList>
    </citation>
    <scope>IDENTIFICATION</scope>
</reference>